<evidence type="ECO:0000313" key="1">
    <source>
        <dbReference type="EMBL" id="KAK4355012.1"/>
    </source>
</evidence>
<dbReference type="AlphaFoldDB" id="A0AAE1V4I1"/>
<protein>
    <submittedName>
        <fullName evidence="1">Uncharacterized protein</fullName>
    </submittedName>
</protein>
<name>A0AAE1V4I1_9SOLA</name>
<gene>
    <name evidence="1" type="ORF">RND71_027206</name>
</gene>
<keyword evidence="2" id="KW-1185">Reference proteome</keyword>
<proteinExistence type="predicted"/>
<sequence>MNHKAWAPKKLPLRLLRISRVLSSELSALLELTRIVTIIRICHLKLPENFDVINARLLSLDMKVDSKPGYPQTLAIGLASGSLLQVLPRVAESVGQIWNTVRSATNSKQS</sequence>
<dbReference type="Proteomes" id="UP001291623">
    <property type="component" value="Unassembled WGS sequence"/>
</dbReference>
<dbReference type="EMBL" id="JAVYJV010000014">
    <property type="protein sequence ID" value="KAK4355012.1"/>
    <property type="molecule type" value="Genomic_DNA"/>
</dbReference>
<evidence type="ECO:0000313" key="2">
    <source>
        <dbReference type="Proteomes" id="UP001291623"/>
    </source>
</evidence>
<accession>A0AAE1V4I1</accession>
<reference evidence="1" key="1">
    <citation type="submission" date="2023-12" db="EMBL/GenBank/DDBJ databases">
        <title>Genome assembly of Anisodus tanguticus.</title>
        <authorList>
            <person name="Wang Y.-J."/>
        </authorList>
    </citation>
    <scope>NUCLEOTIDE SEQUENCE</scope>
    <source>
        <strain evidence="1">KB-2021</strain>
        <tissue evidence="1">Leaf</tissue>
    </source>
</reference>
<comment type="caution">
    <text evidence="1">The sequence shown here is derived from an EMBL/GenBank/DDBJ whole genome shotgun (WGS) entry which is preliminary data.</text>
</comment>
<organism evidence="1 2">
    <name type="scientific">Anisodus tanguticus</name>
    <dbReference type="NCBI Taxonomy" id="243964"/>
    <lineage>
        <taxon>Eukaryota</taxon>
        <taxon>Viridiplantae</taxon>
        <taxon>Streptophyta</taxon>
        <taxon>Embryophyta</taxon>
        <taxon>Tracheophyta</taxon>
        <taxon>Spermatophyta</taxon>
        <taxon>Magnoliopsida</taxon>
        <taxon>eudicotyledons</taxon>
        <taxon>Gunneridae</taxon>
        <taxon>Pentapetalae</taxon>
        <taxon>asterids</taxon>
        <taxon>lamiids</taxon>
        <taxon>Solanales</taxon>
        <taxon>Solanaceae</taxon>
        <taxon>Solanoideae</taxon>
        <taxon>Hyoscyameae</taxon>
        <taxon>Anisodus</taxon>
    </lineage>
</organism>